<keyword evidence="3" id="KW-1185">Reference proteome</keyword>
<protein>
    <submittedName>
        <fullName evidence="2">Uncharacterized protein</fullName>
    </submittedName>
</protein>
<sequence length="146" mass="15360">MADTQPKVDTPAVEATTTLAAAETAPAVDQTQQKESKTVTIDDPKSEEAAAPAEDKTAEEGEKPKKENPLKKIVASLKGLFKCLPGRRESAPKKDEAGEESVKEGGDKKDEDKPELPAVAGEDNKKSEPEGVASTMTTTITATPAN</sequence>
<comment type="caution">
    <text evidence="2">The sequence shown here is derived from an EMBL/GenBank/DDBJ whole genome shotgun (WGS) entry which is preliminary data.</text>
</comment>
<dbReference type="EMBL" id="MU865419">
    <property type="protein sequence ID" value="KAK4223660.1"/>
    <property type="molecule type" value="Genomic_DNA"/>
</dbReference>
<reference evidence="2" key="2">
    <citation type="submission" date="2023-05" db="EMBL/GenBank/DDBJ databases">
        <authorList>
            <consortium name="Lawrence Berkeley National Laboratory"/>
            <person name="Steindorff A."/>
            <person name="Hensen N."/>
            <person name="Bonometti L."/>
            <person name="Westerberg I."/>
            <person name="Brannstrom I.O."/>
            <person name="Guillou S."/>
            <person name="Cros-Aarteil S."/>
            <person name="Calhoun S."/>
            <person name="Haridas S."/>
            <person name="Kuo A."/>
            <person name="Mondo S."/>
            <person name="Pangilinan J."/>
            <person name="Riley R."/>
            <person name="Labutti K."/>
            <person name="Andreopoulos B."/>
            <person name="Lipzen A."/>
            <person name="Chen C."/>
            <person name="Yanf M."/>
            <person name="Daum C."/>
            <person name="Ng V."/>
            <person name="Clum A."/>
            <person name="Ohm R."/>
            <person name="Martin F."/>
            <person name="Silar P."/>
            <person name="Natvig D."/>
            <person name="Lalanne C."/>
            <person name="Gautier V."/>
            <person name="Ament-Velasquez S.L."/>
            <person name="Kruys A."/>
            <person name="Hutchinson M.I."/>
            <person name="Powell A.J."/>
            <person name="Barry K."/>
            <person name="Miller A.N."/>
            <person name="Grigoriev I.V."/>
            <person name="Debuchy R."/>
            <person name="Gladieux P."/>
            <person name="Thoren M.H."/>
            <person name="Johannesson H."/>
        </authorList>
    </citation>
    <scope>NUCLEOTIDE SEQUENCE</scope>
    <source>
        <strain evidence="2">CBS 990.96</strain>
    </source>
</reference>
<evidence type="ECO:0000256" key="1">
    <source>
        <dbReference type="SAM" id="MobiDB-lite"/>
    </source>
</evidence>
<proteinExistence type="predicted"/>
<feature type="compositionally biased region" description="Basic and acidic residues" evidence="1">
    <location>
        <begin position="86"/>
        <end position="115"/>
    </location>
</feature>
<feature type="region of interest" description="Disordered" evidence="1">
    <location>
        <begin position="1"/>
        <end position="146"/>
    </location>
</feature>
<reference evidence="2" key="1">
    <citation type="journal article" date="2023" name="Mol. Phylogenet. Evol.">
        <title>Genome-scale phylogeny and comparative genomics of the fungal order Sordariales.</title>
        <authorList>
            <person name="Hensen N."/>
            <person name="Bonometti L."/>
            <person name="Westerberg I."/>
            <person name="Brannstrom I.O."/>
            <person name="Guillou S."/>
            <person name="Cros-Aarteil S."/>
            <person name="Calhoun S."/>
            <person name="Haridas S."/>
            <person name="Kuo A."/>
            <person name="Mondo S."/>
            <person name="Pangilinan J."/>
            <person name="Riley R."/>
            <person name="LaButti K."/>
            <person name="Andreopoulos B."/>
            <person name="Lipzen A."/>
            <person name="Chen C."/>
            <person name="Yan M."/>
            <person name="Daum C."/>
            <person name="Ng V."/>
            <person name="Clum A."/>
            <person name="Steindorff A."/>
            <person name="Ohm R.A."/>
            <person name="Martin F."/>
            <person name="Silar P."/>
            <person name="Natvig D.O."/>
            <person name="Lalanne C."/>
            <person name="Gautier V."/>
            <person name="Ament-Velasquez S.L."/>
            <person name="Kruys A."/>
            <person name="Hutchinson M.I."/>
            <person name="Powell A.J."/>
            <person name="Barry K."/>
            <person name="Miller A.N."/>
            <person name="Grigoriev I.V."/>
            <person name="Debuchy R."/>
            <person name="Gladieux P."/>
            <person name="Hiltunen Thoren M."/>
            <person name="Johannesson H."/>
        </authorList>
    </citation>
    <scope>NUCLEOTIDE SEQUENCE</scope>
    <source>
        <strain evidence="2">CBS 990.96</strain>
    </source>
</reference>
<name>A0AAN7BI29_9PEZI</name>
<feature type="compositionally biased region" description="Low complexity" evidence="1">
    <location>
        <begin position="135"/>
        <end position="146"/>
    </location>
</feature>
<feature type="compositionally biased region" description="Low complexity" evidence="1">
    <location>
        <begin position="10"/>
        <end position="28"/>
    </location>
</feature>
<feature type="compositionally biased region" description="Basic and acidic residues" evidence="1">
    <location>
        <begin position="32"/>
        <end position="70"/>
    </location>
</feature>
<dbReference type="Proteomes" id="UP001301958">
    <property type="component" value="Unassembled WGS sequence"/>
</dbReference>
<evidence type="ECO:0000313" key="3">
    <source>
        <dbReference type="Proteomes" id="UP001301958"/>
    </source>
</evidence>
<dbReference type="AlphaFoldDB" id="A0AAN7BI29"/>
<accession>A0AAN7BI29</accession>
<gene>
    <name evidence="2" type="ORF">QBC38DRAFT_548312</name>
</gene>
<evidence type="ECO:0000313" key="2">
    <source>
        <dbReference type="EMBL" id="KAK4223660.1"/>
    </source>
</evidence>
<organism evidence="2 3">
    <name type="scientific">Podospora fimiseda</name>
    <dbReference type="NCBI Taxonomy" id="252190"/>
    <lineage>
        <taxon>Eukaryota</taxon>
        <taxon>Fungi</taxon>
        <taxon>Dikarya</taxon>
        <taxon>Ascomycota</taxon>
        <taxon>Pezizomycotina</taxon>
        <taxon>Sordariomycetes</taxon>
        <taxon>Sordariomycetidae</taxon>
        <taxon>Sordariales</taxon>
        <taxon>Podosporaceae</taxon>
        <taxon>Podospora</taxon>
    </lineage>
</organism>